<dbReference type="OrthoDB" id="7871110at2"/>
<dbReference type="Proteomes" id="UP000198767">
    <property type="component" value="Unassembled WGS sequence"/>
</dbReference>
<evidence type="ECO:0000313" key="1">
    <source>
        <dbReference type="EMBL" id="SCZ70078.1"/>
    </source>
</evidence>
<organism evidence="1 2">
    <name type="scientific">Epibacterium ulvae</name>
    <dbReference type="NCBI Taxonomy" id="1156985"/>
    <lineage>
        <taxon>Bacteria</taxon>
        <taxon>Pseudomonadati</taxon>
        <taxon>Pseudomonadota</taxon>
        <taxon>Alphaproteobacteria</taxon>
        <taxon>Rhodobacterales</taxon>
        <taxon>Roseobacteraceae</taxon>
        <taxon>Epibacterium</taxon>
    </lineage>
</organism>
<gene>
    <name evidence="1" type="ORF">SAMN04488118_11027</name>
</gene>
<keyword evidence="2" id="KW-1185">Reference proteome</keyword>
<sequence length="199" mass="21538">MDRHSRIVALLKVLLPLAALTLLSTVFLISRSDTPEATIPFARQEIEERMRGQQITAPFFAGTTAAGDEILVTADRVTPGRQDNPTNATKLEAILKLSQGGRMTMTSETGNFLPDQGEAHFTGMVTITTAGGLVVETEELRTQLHEINATAPKDIRANGPFGTLSAGAMQIDSLSPQDTVYIVFKNGVKLVYDPSKPER</sequence>
<accession>A0A1G5R896</accession>
<evidence type="ECO:0000313" key="2">
    <source>
        <dbReference type="Proteomes" id="UP000198767"/>
    </source>
</evidence>
<dbReference type="STRING" id="1156985.SAMN04488118_11027"/>
<dbReference type="AlphaFoldDB" id="A0A1G5R896"/>
<dbReference type="InterPro" id="IPR010664">
    <property type="entry name" value="LipoPS_assembly_LptC-rel"/>
</dbReference>
<proteinExistence type="predicted"/>
<protein>
    <submittedName>
        <fullName evidence="1">Lipopolysaccharide export system protein LptC</fullName>
    </submittedName>
</protein>
<dbReference type="Pfam" id="PF06835">
    <property type="entry name" value="LptC"/>
    <property type="match status" value="1"/>
</dbReference>
<name>A0A1G5R896_9RHOB</name>
<reference evidence="1 2" key="1">
    <citation type="submission" date="2016-10" db="EMBL/GenBank/DDBJ databases">
        <authorList>
            <person name="de Groot N.N."/>
        </authorList>
    </citation>
    <scope>NUCLEOTIDE SEQUENCE [LARGE SCALE GENOMIC DNA]</scope>
    <source>
        <strain evidence="1 2">U95</strain>
    </source>
</reference>
<dbReference type="Gene3D" id="2.60.450.10">
    <property type="entry name" value="Lipopolysaccharide (LPS) transport protein A like domain"/>
    <property type="match status" value="1"/>
</dbReference>
<dbReference type="EMBL" id="FMWG01000010">
    <property type="protein sequence ID" value="SCZ70078.1"/>
    <property type="molecule type" value="Genomic_DNA"/>
</dbReference>
<dbReference type="RefSeq" id="WP_090220222.1">
    <property type="nucleotide sequence ID" value="NZ_CANMPF010000010.1"/>
</dbReference>